<comment type="function">
    <text evidence="1">Could possibly oxidize fatty acids using specific components.</text>
</comment>
<dbReference type="PROSITE" id="PS00166">
    <property type="entry name" value="ENOYL_COA_HYDRATASE"/>
    <property type="match status" value="1"/>
</dbReference>
<keyword evidence="10" id="KW-1185">Reference proteome</keyword>
<dbReference type="EMBL" id="CP005286">
    <property type="protein sequence ID" value="AJE33270.1"/>
    <property type="molecule type" value="Genomic_DNA"/>
</dbReference>
<evidence type="ECO:0000256" key="5">
    <source>
        <dbReference type="ARBA" id="ARBA00023239"/>
    </source>
</evidence>
<reference evidence="9 10" key="1">
    <citation type="submission" date="2013-04" db="EMBL/GenBank/DDBJ databases">
        <title>Complete genome sequence of Corynebacterium humireducens DSM 45392(T), isolated from a wastewater-fed microbial fuel cell.</title>
        <authorList>
            <person name="Ruckert C."/>
            <person name="Albersmeier A."/>
            <person name="Kalinowski J."/>
        </authorList>
    </citation>
    <scope>NUCLEOTIDE SEQUENCE [LARGE SCALE GENOMIC DNA]</scope>
    <source>
        <strain evidence="10">MFC-5</strain>
    </source>
</reference>
<comment type="catalytic activity">
    <reaction evidence="7">
        <text>a 4-saturated-(3S)-3-hydroxyacyl-CoA = a (3E)-enoyl-CoA + H2O</text>
        <dbReference type="Rhea" id="RHEA:20724"/>
        <dbReference type="ChEBI" id="CHEBI:15377"/>
        <dbReference type="ChEBI" id="CHEBI:58521"/>
        <dbReference type="ChEBI" id="CHEBI:137480"/>
        <dbReference type="EC" id="4.2.1.17"/>
    </reaction>
</comment>
<dbReference type="KEGG" id="chm:B842_07105"/>
<accession>A0A0B5D2X7</accession>
<protein>
    <submittedName>
        <fullName evidence="9">Enoyl-CoA hydratase</fullName>
        <ecNumber evidence="9">4.2.1.17</ecNumber>
    </submittedName>
</protein>
<sequence>MTTSNTDAAQPLVVTADHADGKIREIKLNNHPKRNSLNIPMCDAIEEAMLAAVEDGARVVLLHGDGTVFSAGADLSGDVYAGGFYPRLLRMLGTIQTLPIPVVAWINGPAIGAGTQLSMACDLRVVNDTALFRVPIVDVAIALDEVTIRTLEHLVGGAIARTMLFTGAALSAEDAVRSGYAVQAGGFDDALQLAQLLATKAPLTLRHLKYEFAHTSHAPYDETARGEAAAAAWHSRDVHESRAARAEKRAPNFTGE</sequence>
<evidence type="ECO:0000313" key="10">
    <source>
        <dbReference type="Proteomes" id="UP000031524"/>
    </source>
</evidence>
<dbReference type="GO" id="GO:0018812">
    <property type="term" value="F:3-hydroxyacyl-CoA dehydratase activity"/>
    <property type="evidence" value="ECO:0007669"/>
    <property type="project" value="RHEA"/>
</dbReference>
<dbReference type="EC" id="4.2.1.17" evidence="9"/>
<evidence type="ECO:0000256" key="8">
    <source>
        <dbReference type="RuleBase" id="RU003707"/>
    </source>
</evidence>
<dbReference type="CDD" id="cd06558">
    <property type="entry name" value="crotonase-like"/>
    <property type="match status" value="1"/>
</dbReference>
<organism evidence="9 10">
    <name type="scientific">Corynebacterium humireducens NBRC 106098 = DSM 45392</name>
    <dbReference type="NCBI Taxonomy" id="1223515"/>
    <lineage>
        <taxon>Bacteria</taxon>
        <taxon>Bacillati</taxon>
        <taxon>Actinomycetota</taxon>
        <taxon>Actinomycetes</taxon>
        <taxon>Mycobacteriales</taxon>
        <taxon>Corynebacteriaceae</taxon>
        <taxon>Corynebacterium</taxon>
    </lineage>
</organism>
<dbReference type="AlphaFoldDB" id="A0A0B5D2X7"/>
<dbReference type="GO" id="GO:0006635">
    <property type="term" value="P:fatty acid beta-oxidation"/>
    <property type="evidence" value="ECO:0007669"/>
    <property type="project" value="TreeGrafter"/>
</dbReference>
<dbReference type="Gene3D" id="3.90.226.10">
    <property type="entry name" value="2-enoyl-CoA Hydratase, Chain A, domain 1"/>
    <property type="match status" value="1"/>
</dbReference>
<dbReference type="PANTHER" id="PTHR11941:SF169">
    <property type="entry name" value="(7AS)-7A-METHYL-1,5-DIOXO-2,3,5,6,7,7A-HEXAHYDRO-1H-INDENE-CARBOXYL-COA HYDROLASE"/>
    <property type="match status" value="1"/>
</dbReference>
<dbReference type="InterPro" id="IPR029045">
    <property type="entry name" value="ClpP/crotonase-like_dom_sf"/>
</dbReference>
<keyword evidence="3" id="KW-0276">Fatty acid metabolism</keyword>
<comment type="similarity">
    <text evidence="2 8">Belongs to the enoyl-CoA hydratase/isomerase family.</text>
</comment>
<gene>
    <name evidence="9" type="ORF">B842_07105</name>
</gene>
<proteinExistence type="inferred from homology"/>
<comment type="catalytic activity">
    <reaction evidence="6">
        <text>a (3S)-3-hydroxyacyl-CoA = a (2E)-enoyl-CoA + H2O</text>
        <dbReference type="Rhea" id="RHEA:16105"/>
        <dbReference type="ChEBI" id="CHEBI:15377"/>
        <dbReference type="ChEBI" id="CHEBI:57318"/>
        <dbReference type="ChEBI" id="CHEBI:58856"/>
        <dbReference type="EC" id="4.2.1.17"/>
    </reaction>
</comment>
<evidence type="ECO:0000256" key="3">
    <source>
        <dbReference type="ARBA" id="ARBA00022832"/>
    </source>
</evidence>
<name>A0A0B5D2X7_9CORY</name>
<evidence type="ECO:0000256" key="1">
    <source>
        <dbReference type="ARBA" id="ARBA00002994"/>
    </source>
</evidence>
<keyword evidence="4" id="KW-0443">Lipid metabolism</keyword>
<dbReference type="NCBIfam" id="NF005891">
    <property type="entry name" value="PRK07854.1"/>
    <property type="match status" value="1"/>
</dbReference>
<dbReference type="OrthoDB" id="3569436at2"/>
<evidence type="ECO:0000256" key="2">
    <source>
        <dbReference type="ARBA" id="ARBA00005254"/>
    </source>
</evidence>
<dbReference type="InterPro" id="IPR001753">
    <property type="entry name" value="Enoyl-CoA_hydra/iso"/>
</dbReference>
<dbReference type="PANTHER" id="PTHR11941">
    <property type="entry name" value="ENOYL-COA HYDRATASE-RELATED"/>
    <property type="match status" value="1"/>
</dbReference>
<dbReference type="Pfam" id="PF00378">
    <property type="entry name" value="ECH_1"/>
    <property type="match status" value="1"/>
</dbReference>
<dbReference type="SUPFAM" id="SSF52096">
    <property type="entry name" value="ClpP/crotonase"/>
    <property type="match status" value="1"/>
</dbReference>
<evidence type="ECO:0000256" key="6">
    <source>
        <dbReference type="ARBA" id="ARBA00023709"/>
    </source>
</evidence>
<keyword evidence="5 9" id="KW-0456">Lyase</keyword>
<dbReference type="InterPro" id="IPR018376">
    <property type="entry name" value="Enoyl-CoA_hyd/isom_CS"/>
</dbReference>
<evidence type="ECO:0000313" key="9">
    <source>
        <dbReference type="EMBL" id="AJE33270.1"/>
    </source>
</evidence>
<dbReference type="STRING" id="1223515.B842_07105"/>
<dbReference type="Proteomes" id="UP000031524">
    <property type="component" value="Chromosome"/>
</dbReference>
<evidence type="ECO:0000256" key="4">
    <source>
        <dbReference type="ARBA" id="ARBA00023098"/>
    </source>
</evidence>
<dbReference type="RefSeq" id="WP_052437806.1">
    <property type="nucleotide sequence ID" value="NZ_BCSU01000006.1"/>
</dbReference>
<dbReference type="HOGENOM" id="CLU_009834_7_2_11"/>
<evidence type="ECO:0000256" key="7">
    <source>
        <dbReference type="ARBA" id="ARBA00023717"/>
    </source>
</evidence>